<keyword evidence="7" id="KW-0520">NAD</keyword>
<feature type="transmembrane region" description="Helical" evidence="11">
    <location>
        <begin position="58"/>
        <end position="75"/>
    </location>
</feature>
<keyword evidence="6 11" id="KW-1133">Transmembrane helix</keyword>
<dbReference type="InterPro" id="IPR034300">
    <property type="entry name" value="PNTB-like"/>
</dbReference>
<evidence type="ECO:0000256" key="5">
    <source>
        <dbReference type="ARBA" id="ARBA00022967"/>
    </source>
</evidence>
<evidence type="ECO:0000256" key="4">
    <source>
        <dbReference type="ARBA" id="ARBA00022857"/>
    </source>
</evidence>
<feature type="transmembrane region" description="Helical" evidence="11">
    <location>
        <begin position="35"/>
        <end position="52"/>
    </location>
</feature>
<evidence type="ECO:0000256" key="11">
    <source>
        <dbReference type="SAM" id="Phobius"/>
    </source>
</evidence>
<reference evidence="13" key="2">
    <citation type="journal article" date="2021" name="PeerJ">
        <title>Extensive microbial diversity within the chicken gut microbiome revealed by metagenomics and culture.</title>
        <authorList>
            <person name="Gilroy R."/>
            <person name="Ravi A."/>
            <person name="Getino M."/>
            <person name="Pursley I."/>
            <person name="Horton D.L."/>
            <person name="Alikhan N.F."/>
            <person name="Baker D."/>
            <person name="Gharbi K."/>
            <person name="Hall N."/>
            <person name="Watson M."/>
            <person name="Adriaenssens E.M."/>
            <person name="Foster-Nyarko E."/>
            <person name="Jarju S."/>
            <person name="Secka A."/>
            <person name="Antonio M."/>
            <person name="Oren A."/>
            <person name="Chaudhuri R.R."/>
            <person name="La Ragione R."/>
            <person name="Hildebrand F."/>
            <person name="Pallen M.J."/>
        </authorList>
    </citation>
    <scope>NUCLEOTIDE SEQUENCE</scope>
    <source>
        <strain evidence="13">ChiHile30-977</strain>
    </source>
</reference>
<dbReference type="GO" id="GO:0008750">
    <property type="term" value="F:proton-translocating NAD(P)+ transhydrogenase activity"/>
    <property type="evidence" value="ECO:0007669"/>
    <property type="project" value="UniProtKB-EC"/>
</dbReference>
<dbReference type="EC" id="7.1.1.1" evidence="2"/>
<feature type="transmembrane region" description="Helical" evidence="11">
    <location>
        <begin position="151"/>
        <end position="173"/>
    </location>
</feature>
<proteinExistence type="predicted"/>
<feature type="transmembrane region" description="Helical" evidence="11">
    <location>
        <begin position="87"/>
        <end position="107"/>
    </location>
</feature>
<keyword evidence="8 11" id="KW-0472">Membrane</keyword>
<organism evidence="13 14">
    <name type="scientific">Candidatus Avichristensenella intestinipullorum</name>
    <dbReference type="NCBI Taxonomy" id="2840693"/>
    <lineage>
        <taxon>Bacteria</taxon>
        <taxon>Bacillati</taxon>
        <taxon>Bacillota</taxon>
        <taxon>Clostridia</taxon>
        <taxon>Candidatus Avichristensenella</taxon>
    </lineage>
</organism>
<sequence length="465" mass="48041">MSDVVYYIISAVLTVGVLVGIAMMSKVKSAPAGNILSAVCMAVAILVTLYRYEILSDAGLWVAMAVGLALGAFGAQKVKMIEMPQAVALLNGFGGAASAIVGVMELIQPSVAGAFSSATAGLAVAVGMLTLTGSLVAAAKLHGLIGQKPVVWNRHALLTIGSLVVTAVTIVLITVDVAVTPMTLLCLVFSGFFGVAFAIRVGGADMPITISLLNSFSGVAAGIAGLAIADPLLVAIGGVVGASGLLLTQIMCKAMNRHLMDILLGKTSAAAKPAAEPAAEPAAAEAAEEKQEEEVVEEIHPGEALKAAKQVIIVPGYGMALAQAQALVKQLADRLENQGTQVRYAIHPVAGRMPGHMNVLLAEVDVPYEQLCEMDDINPEFAACDVCVIVGANDVINPAANTAEGTPIYGMPVLNVENARHLIICNYDLKPGYAGVENPLYTKKGGVTMMLGDAKDSLQRLLDMM</sequence>
<dbReference type="InterPro" id="IPR029035">
    <property type="entry name" value="DHS-like_NAD/FAD-binding_dom"/>
</dbReference>
<dbReference type="Gene3D" id="3.40.50.1220">
    <property type="entry name" value="TPP-binding domain"/>
    <property type="match status" value="1"/>
</dbReference>
<gene>
    <name evidence="13" type="ORF">IAA66_08035</name>
</gene>
<dbReference type="Proteomes" id="UP000886819">
    <property type="component" value="Unassembled WGS sequence"/>
</dbReference>
<evidence type="ECO:0000313" key="14">
    <source>
        <dbReference type="Proteomes" id="UP000886819"/>
    </source>
</evidence>
<keyword evidence="4" id="KW-0521">NADP</keyword>
<name>A0A9D1CKA3_9FIRM</name>
<keyword evidence="3 11" id="KW-0812">Transmembrane</keyword>
<reference evidence="13" key="1">
    <citation type="submission" date="2020-10" db="EMBL/GenBank/DDBJ databases">
        <authorList>
            <person name="Gilroy R."/>
        </authorList>
    </citation>
    <scope>NUCLEOTIDE SEQUENCE</scope>
    <source>
        <strain evidence="13">ChiHile30-977</strain>
    </source>
</reference>
<evidence type="ECO:0000256" key="1">
    <source>
        <dbReference type="ARBA" id="ARBA00004141"/>
    </source>
</evidence>
<comment type="subcellular location">
    <subcellularLocation>
        <location evidence="1">Membrane</location>
        <topology evidence="1">Multi-pass membrane protein</topology>
    </subcellularLocation>
</comment>
<dbReference type="PANTHER" id="PTHR44758">
    <property type="entry name" value="NAD(P) TRANSHYDROGENASE SUBUNIT BETA"/>
    <property type="match status" value="1"/>
</dbReference>
<keyword evidence="5" id="KW-1278">Translocase</keyword>
<dbReference type="PANTHER" id="PTHR44758:SF1">
    <property type="entry name" value="NAD(P) TRANSHYDROGENASE SUBUNIT BETA"/>
    <property type="match status" value="1"/>
</dbReference>
<feature type="transmembrane region" description="Helical" evidence="11">
    <location>
        <begin position="232"/>
        <end position="252"/>
    </location>
</feature>
<feature type="domain" description="NADP transhydrogenase beta-like" evidence="12">
    <location>
        <begin position="7"/>
        <end position="462"/>
    </location>
</feature>
<dbReference type="SUPFAM" id="SSF52467">
    <property type="entry name" value="DHS-like NAD/FAD-binding domain"/>
    <property type="match status" value="1"/>
</dbReference>
<evidence type="ECO:0000256" key="10">
    <source>
        <dbReference type="SAM" id="MobiDB-lite"/>
    </source>
</evidence>
<comment type="catalytic activity">
    <reaction evidence="9">
        <text>NAD(+) + NADPH + H(+)(in) = NADH + NADP(+) + H(+)(out)</text>
        <dbReference type="Rhea" id="RHEA:47992"/>
        <dbReference type="ChEBI" id="CHEBI:15378"/>
        <dbReference type="ChEBI" id="CHEBI:57540"/>
        <dbReference type="ChEBI" id="CHEBI:57783"/>
        <dbReference type="ChEBI" id="CHEBI:57945"/>
        <dbReference type="ChEBI" id="CHEBI:58349"/>
        <dbReference type="EC" id="7.1.1.1"/>
    </reaction>
</comment>
<accession>A0A9D1CKA3</accession>
<dbReference type="AlphaFoldDB" id="A0A9D1CKA3"/>
<evidence type="ECO:0000256" key="3">
    <source>
        <dbReference type="ARBA" id="ARBA00022692"/>
    </source>
</evidence>
<feature type="transmembrane region" description="Helical" evidence="11">
    <location>
        <begin position="6"/>
        <end position="23"/>
    </location>
</feature>
<feature type="transmembrane region" description="Helical" evidence="11">
    <location>
        <begin position="206"/>
        <end position="226"/>
    </location>
</feature>
<protein>
    <recommendedName>
        <fullName evidence="2">proton-translocating NAD(P)(+) transhydrogenase</fullName>
        <ecNumber evidence="2">7.1.1.1</ecNumber>
    </recommendedName>
</protein>
<evidence type="ECO:0000256" key="6">
    <source>
        <dbReference type="ARBA" id="ARBA00022989"/>
    </source>
</evidence>
<feature type="compositionally biased region" description="Low complexity" evidence="10">
    <location>
        <begin position="275"/>
        <end position="285"/>
    </location>
</feature>
<comment type="caution">
    <text evidence="13">The sequence shown here is derived from an EMBL/GenBank/DDBJ whole genome shotgun (WGS) entry which is preliminary data.</text>
</comment>
<feature type="transmembrane region" description="Helical" evidence="11">
    <location>
        <begin position="119"/>
        <end position="139"/>
    </location>
</feature>
<evidence type="ECO:0000256" key="8">
    <source>
        <dbReference type="ARBA" id="ARBA00023136"/>
    </source>
</evidence>
<dbReference type="EMBL" id="DVFI01000111">
    <property type="protein sequence ID" value="HIQ63514.1"/>
    <property type="molecule type" value="Genomic_DNA"/>
</dbReference>
<feature type="transmembrane region" description="Helical" evidence="11">
    <location>
        <begin position="179"/>
        <end position="199"/>
    </location>
</feature>
<dbReference type="Pfam" id="PF02233">
    <property type="entry name" value="PNTB"/>
    <property type="match status" value="1"/>
</dbReference>
<evidence type="ECO:0000256" key="2">
    <source>
        <dbReference type="ARBA" id="ARBA00012943"/>
    </source>
</evidence>
<evidence type="ECO:0000256" key="9">
    <source>
        <dbReference type="ARBA" id="ARBA00048202"/>
    </source>
</evidence>
<evidence type="ECO:0000313" key="13">
    <source>
        <dbReference type="EMBL" id="HIQ63514.1"/>
    </source>
</evidence>
<feature type="region of interest" description="Disordered" evidence="10">
    <location>
        <begin position="275"/>
        <end position="294"/>
    </location>
</feature>
<dbReference type="GO" id="GO:0016020">
    <property type="term" value="C:membrane"/>
    <property type="evidence" value="ECO:0007669"/>
    <property type="project" value="UniProtKB-SubCell"/>
</dbReference>
<evidence type="ECO:0000259" key="12">
    <source>
        <dbReference type="Pfam" id="PF02233"/>
    </source>
</evidence>
<evidence type="ECO:0000256" key="7">
    <source>
        <dbReference type="ARBA" id="ARBA00023027"/>
    </source>
</evidence>